<feature type="transmembrane region" description="Helical" evidence="1">
    <location>
        <begin position="81"/>
        <end position="98"/>
    </location>
</feature>
<dbReference type="RefSeq" id="WP_213530899.1">
    <property type="nucleotide sequence ID" value="NZ_BOVJ01000175.1"/>
</dbReference>
<feature type="transmembrane region" description="Helical" evidence="1">
    <location>
        <begin position="49"/>
        <end position="69"/>
    </location>
</feature>
<feature type="transmembrane region" description="Helical" evidence="1">
    <location>
        <begin position="208"/>
        <end position="228"/>
    </location>
</feature>
<feature type="transmembrane region" description="Helical" evidence="1">
    <location>
        <begin position="133"/>
        <end position="152"/>
    </location>
</feature>
<gene>
    <name evidence="2" type="ORF">PACILC2_49180</name>
</gene>
<sequence length="251" mass="27795">MERWFEAEHAAPFAAFGIPHLAALGGALLAVLALYGLRSKLRHPRRAACGRYALATLLTASEALLNVWYIREGIFSAKSTLPLELCSISLYLSILMLLTRSRLLFGIVYFAGIGGALQALITPALDFGYPHFRFWQFFAAHTAIILAALYMVWVERFRPTLKSIAVTMGFLNALVVIVGYVNHVTGGNYMFLARKPDTPSLLDYLGPYPWYLLSMEGIALLTFSFLYLPFARFPGSRGAISGQSRSSEKDA</sequence>
<organism evidence="2 3">
    <name type="scientific">Paenibacillus cisolokensis</name>
    <dbReference type="NCBI Taxonomy" id="1658519"/>
    <lineage>
        <taxon>Bacteria</taxon>
        <taxon>Bacillati</taxon>
        <taxon>Bacillota</taxon>
        <taxon>Bacilli</taxon>
        <taxon>Bacillales</taxon>
        <taxon>Paenibacillaceae</taxon>
        <taxon>Paenibacillus</taxon>
    </lineage>
</organism>
<keyword evidence="1" id="KW-0472">Membrane</keyword>
<feature type="transmembrane region" description="Helical" evidence="1">
    <location>
        <begin position="103"/>
        <end position="121"/>
    </location>
</feature>
<proteinExistence type="predicted"/>
<accession>A0ABQ4NDS6</accession>
<keyword evidence="1" id="KW-0812">Transmembrane</keyword>
<evidence type="ECO:0000256" key="1">
    <source>
        <dbReference type="SAM" id="Phobius"/>
    </source>
</evidence>
<reference evidence="2 3" key="1">
    <citation type="submission" date="2021-04" db="EMBL/GenBank/DDBJ databases">
        <title>Draft genome sequence of Paenibacillus cisolokensis, LC2-13A.</title>
        <authorList>
            <person name="Uke A."/>
            <person name="Chhe C."/>
            <person name="Baramee S."/>
            <person name="Kosugi A."/>
        </authorList>
    </citation>
    <scope>NUCLEOTIDE SEQUENCE [LARGE SCALE GENOMIC DNA]</scope>
    <source>
        <strain evidence="2 3">LC2-13A</strain>
    </source>
</reference>
<protein>
    <submittedName>
        <fullName evidence="2">ABC transporter permease</fullName>
    </submittedName>
</protein>
<comment type="caution">
    <text evidence="2">The sequence shown here is derived from an EMBL/GenBank/DDBJ whole genome shotgun (WGS) entry which is preliminary data.</text>
</comment>
<keyword evidence="3" id="KW-1185">Reference proteome</keyword>
<dbReference type="Pfam" id="PF14808">
    <property type="entry name" value="TMEM164"/>
    <property type="match status" value="1"/>
</dbReference>
<dbReference type="Proteomes" id="UP000680304">
    <property type="component" value="Unassembled WGS sequence"/>
</dbReference>
<evidence type="ECO:0000313" key="2">
    <source>
        <dbReference type="EMBL" id="GIQ66350.1"/>
    </source>
</evidence>
<keyword evidence="1" id="KW-1133">Transmembrane helix</keyword>
<dbReference type="InterPro" id="IPR011737">
    <property type="entry name" value="CHP02206_TP0381"/>
</dbReference>
<evidence type="ECO:0000313" key="3">
    <source>
        <dbReference type="Proteomes" id="UP000680304"/>
    </source>
</evidence>
<dbReference type="EMBL" id="BOVJ01000175">
    <property type="protein sequence ID" value="GIQ66350.1"/>
    <property type="molecule type" value="Genomic_DNA"/>
</dbReference>
<feature type="transmembrane region" description="Helical" evidence="1">
    <location>
        <begin position="12"/>
        <end position="37"/>
    </location>
</feature>
<dbReference type="NCBIfam" id="TIGR02206">
    <property type="entry name" value="intg_mem_TP0381"/>
    <property type="match status" value="1"/>
</dbReference>
<name>A0ABQ4NDS6_9BACL</name>